<dbReference type="RefSeq" id="WP_245934314.1">
    <property type="nucleotide sequence ID" value="NZ_CP181246.1"/>
</dbReference>
<dbReference type="EMBL" id="UGQS01000002">
    <property type="protein sequence ID" value="STZ77347.1"/>
    <property type="molecule type" value="Genomic_DNA"/>
</dbReference>
<accession>A0A378UJ35</accession>
<proteinExistence type="predicted"/>
<gene>
    <name evidence="1" type="ORF">NCTC10295_02164</name>
</gene>
<protein>
    <submittedName>
        <fullName evidence="1">Phage associated protein</fullName>
    </submittedName>
</protein>
<reference evidence="1 2" key="1">
    <citation type="submission" date="2018-06" db="EMBL/GenBank/DDBJ databases">
        <authorList>
            <consortium name="Pathogen Informatics"/>
            <person name="Doyle S."/>
        </authorList>
    </citation>
    <scope>NUCLEOTIDE SEQUENCE [LARGE SCALE GENOMIC DNA]</scope>
    <source>
        <strain evidence="1 2">NCTC10295</strain>
    </source>
</reference>
<organism evidence="1 2">
    <name type="scientific">Bergeriella denitrificans</name>
    <name type="common">Neisseria denitrificans</name>
    <dbReference type="NCBI Taxonomy" id="494"/>
    <lineage>
        <taxon>Bacteria</taxon>
        <taxon>Pseudomonadati</taxon>
        <taxon>Pseudomonadota</taxon>
        <taxon>Betaproteobacteria</taxon>
        <taxon>Neisseriales</taxon>
        <taxon>Neisseriaceae</taxon>
        <taxon>Bergeriella</taxon>
    </lineage>
</organism>
<evidence type="ECO:0000313" key="1">
    <source>
        <dbReference type="EMBL" id="STZ77347.1"/>
    </source>
</evidence>
<dbReference type="Proteomes" id="UP000254651">
    <property type="component" value="Unassembled WGS sequence"/>
</dbReference>
<keyword evidence="2" id="KW-1185">Reference proteome</keyword>
<sequence length="143" mass="15384">MMNREAVYAALWAKLEALDGFVTKSRKLLHWNDVSRFEQPALFMAQGNMQAVTVTGQETKWLLKADVYLYVQTGGEAPAPLINPLIDAVCNAVNAVHPITGRTALAAEGVAVEYCRVEGTIETDEGTLGTQAVAVIPIVILAA</sequence>
<dbReference type="AlphaFoldDB" id="A0A378UJ35"/>
<evidence type="ECO:0000313" key="2">
    <source>
        <dbReference type="Proteomes" id="UP000254651"/>
    </source>
</evidence>
<name>A0A378UJ35_BERDE</name>